<dbReference type="SUPFAM" id="SSF52047">
    <property type="entry name" value="RNI-like"/>
    <property type="match status" value="1"/>
</dbReference>
<sequence length="456" mass="51024">MALDWELDVGWDPGYPELKHIVNRLPANFKERAMTRGIIIDDPSTGITEHQILNEIYGCRKLQSLVLTGVRDLSDRTIIELAKTVGGLRGLQINGCKYVSDVSILELVAKAPPLEYLYIGGGVVLTDPTISAIAKTFPRLQELDLSEGPLITAVSVRDVWSFSRKLRCLSLARCPQLTDTAFPYRIKDRGKKPESEDKPLPHRPLTWIEQLEPLMLRHTAVDMRILDLSGLTRITDEAVAGVVAHCPALDILSLAGCTNLTDDALESVAKLGVSLSALNLAHVPHITDSGVMKLAQECLELRSVDLAFCRQLTDLAVMELAGLQKLTRLVLVRVPKVTDNAIYFLGDHTPTLERLHLSYCDRISLKSLHHLIRRSRQLRQLTVTGVPAARRKGLGRFSDPPPERWPDDQKAVFRVFSGENIGKLCQFLDKEKIRRQQAEARNIPFVARSDDRMDLY</sequence>
<evidence type="ECO:0000313" key="3">
    <source>
        <dbReference type="Proteomes" id="UP000054217"/>
    </source>
</evidence>
<evidence type="ECO:0000259" key="1">
    <source>
        <dbReference type="Pfam" id="PF25372"/>
    </source>
</evidence>
<protein>
    <recommendedName>
        <fullName evidence="1">F-box/LRR-repeat protein 15-like leucin rich repeat domain-containing protein</fullName>
    </recommendedName>
</protein>
<keyword evidence="3" id="KW-1185">Reference proteome</keyword>
<dbReference type="Proteomes" id="UP000054217">
    <property type="component" value="Unassembled WGS sequence"/>
</dbReference>
<reference evidence="3" key="2">
    <citation type="submission" date="2015-01" db="EMBL/GenBank/DDBJ databases">
        <title>Evolutionary Origins and Diversification of the Mycorrhizal Mutualists.</title>
        <authorList>
            <consortium name="DOE Joint Genome Institute"/>
            <consortium name="Mycorrhizal Genomics Consortium"/>
            <person name="Kohler A."/>
            <person name="Kuo A."/>
            <person name="Nagy L.G."/>
            <person name="Floudas D."/>
            <person name="Copeland A."/>
            <person name="Barry K.W."/>
            <person name="Cichocki N."/>
            <person name="Veneault-Fourrey C."/>
            <person name="LaButti K."/>
            <person name="Lindquist E.A."/>
            <person name="Lipzen A."/>
            <person name="Lundell T."/>
            <person name="Morin E."/>
            <person name="Murat C."/>
            <person name="Riley R."/>
            <person name="Ohm R."/>
            <person name="Sun H."/>
            <person name="Tunlid A."/>
            <person name="Henrissat B."/>
            <person name="Grigoriev I.V."/>
            <person name="Hibbett D.S."/>
            <person name="Martin F."/>
        </authorList>
    </citation>
    <scope>NUCLEOTIDE SEQUENCE [LARGE SCALE GENOMIC DNA]</scope>
    <source>
        <strain evidence="3">Marx 270</strain>
    </source>
</reference>
<dbReference type="PANTHER" id="PTHR13318">
    <property type="entry name" value="PARTNER OF PAIRED, ISOFORM B-RELATED"/>
    <property type="match status" value="1"/>
</dbReference>
<dbReference type="Pfam" id="PF25372">
    <property type="entry name" value="DUF7885"/>
    <property type="match status" value="1"/>
</dbReference>
<feature type="domain" description="F-box/LRR-repeat protein 15-like leucin rich repeat" evidence="1">
    <location>
        <begin position="214"/>
        <end position="380"/>
    </location>
</feature>
<dbReference type="InParanoid" id="A0A0C3PV06"/>
<dbReference type="GO" id="GO:0019005">
    <property type="term" value="C:SCF ubiquitin ligase complex"/>
    <property type="evidence" value="ECO:0007669"/>
    <property type="project" value="TreeGrafter"/>
</dbReference>
<gene>
    <name evidence="2" type="ORF">M404DRAFT_993645</name>
</gene>
<dbReference type="STRING" id="870435.A0A0C3PV06"/>
<dbReference type="Gene3D" id="3.80.10.10">
    <property type="entry name" value="Ribonuclease Inhibitor"/>
    <property type="match status" value="3"/>
</dbReference>
<dbReference type="OrthoDB" id="10257471at2759"/>
<dbReference type="InterPro" id="IPR006553">
    <property type="entry name" value="Leu-rich_rpt_Cys-con_subtyp"/>
</dbReference>
<name>A0A0C3PV06_PISTI</name>
<dbReference type="SMART" id="SM00367">
    <property type="entry name" value="LRR_CC"/>
    <property type="match status" value="11"/>
</dbReference>
<dbReference type="EMBL" id="KN831947">
    <property type="protein sequence ID" value="KIO12659.1"/>
    <property type="molecule type" value="Genomic_DNA"/>
</dbReference>
<dbReference type="InterPro" id="IPR057207">
    <property type="entry name" value="FBXL15_LRR"/>
</dbReference>
<reference evidence="2 3" key="1">
    <citation type="submission" date="2014-04" db="EMBL/GenBank/DDBJ databases">
        <authorList>
            <consortium name="DOE Joint Genome Institute"/>
            <person name="Kuo A."/>
            <person name="Kohler A."/>
            <person name="Costa M.D."/>
            <person name="Nagy L.G."/>
            <person name="Floudas D."/>
            <person name="Copeland A."/>
            <person name="Barry K.W."/>
            <person name="Cichocki N."/>
            <person name="Veneault-Fourrey C."/>
            <person name="LaButti K."/>
            <person name="Lindquist E.A."/>
            <person name="Lipzen A."/>
            <person name="Lundell T."/>
            <person name="Morin E."/>
            <person name="Murat C."/>
            <person name="Sun H."/>
            <person name="Tunlid A."/>
            <person name="Henrissat B."/>
            <person name="Grigoriev I.V."/>
            <person name="Hibbett D.S."/>
            <person name="Martin F."/>
            <person name="Nordberg H.P."/>
            <person name="Cantor M.N."/>
            <person name="Hua S.X."/>
        </authorList>
    </citation>
    <scope>NUCLEOTIDE SEQUENCE [LARGE SCALE GENOMIC DNA]</scope>
    <source>
        <strain evidence="2 3">Marx 270</strain>
    </source>
</reference>
<dbReference type="HOGENOM" id="CLU_010840_0_0_1"/>
<dbReference type="GO" id="GO:0031146">
    <property type="term" value="P:SCF-dependent proteasomal ubiquitin-dependent protein catabolic process"/>
    <property type="evidence" value="ECO:0007669"/>
    <property type="project" value="TreeGrafter"/>
</dbReference>
<organism evidence="2 3">
    <name type="scientific">Pisolithus tinctorius Marx 270</name>
    <dbReference type="NCBI Taxonomy" id="870435"/>
    <lineage>
        <taxon>Eukaryota</taxon>
        <taxon>Fungi</taxon>
        <taxon>Dikarya</taxon>
        <taxon>Basidiomycota</taxon>
        <taxon>Agaricomycotina</taxon>
        <taxon>Agaricomycetes</taxon>
        <taxon>Agaricomycetidae</taxon>
        <taxon>Boletales</taxon>
        <taxon>Sclerodermatineae</taxon>
        <taxon>Pisolithaceae</taxon>
        <taxon>Pisolithus</taxon>
    </lineage>
</organism>
<evidence type="ECO:0000313" key="2">
    <source>
        <dbReference type="EMBL" id="KIO12659.1"/>
    </source>
</evidence>
<proteinExistence type="predicted"/>
<accession>A0A0C3PV06</accession>
<dbReference type="InterPro" id="IPR032675">
    <property type="entry name" value="LRR_dom_sf"/>
</dbReference>
<dbReference type="AlphaFoldDB" id="A0A0C3PV06"/>